<evidence type="ECO:0000256" key="1">
    <source>
        <dbReference type="SAM" id="Phobius"/>
    </source>
</evidence>
<organism evidence="2 3">
    <name type="scientific">Aurantiacibacter marinus</name>
    <dbReference type="NCBI Taxonomy" id="874156"/>
    <lineage>
        <taxon>Bacteria</taxon>
        <taxon>Pseudomonadati</taxon>
        <taxon>Pseudomonadota</taxon>
        <taxon>Alphaproteobacteria</taxon>
        <taxon>Sphingomonadales</taxon>
        <taxon>Erythrobacteraceae</taxon>
        <taxon>Aurantiacibacter</taxon>
    </lineage>
</organism>
<feature type="transmembrane region" description="Helical" evidence="1">
    <location>
        <begin position="38"/>
        <end position="56"/>
    </location>
</feature>
<feature type="transmembrane region" description="Helical" evidence="1">
    <location>
        <begin position="12"/>
        <end position="32"/>
    </location>
</feature>
<dbReference type="STRING" id="874156.GCA_001021555_01421"/>
<dbReference type="AlphaFoldDB" id="A0A0H0XPR2"/>
<keyword evidence="1" id="KW-0472">Membrane</keyword>
<dbReference type="PATRIC" id="fig|874156.12.peg.1942"/>
<name>A0A0H0XPR2_9SPHN</name>
<accession>A0A0H0XPR2</accession>
<dbReference type="EMBL" id="LBHU01000002">
    <property type="protein sequence ID" value="KLI63912.1"/>
    <property type="molecule type" value="Genomic_DNA"/>
</dbReference>
<keyword evidence="1" id="KW-0812">Transmembrane</keyword>
<gene>
    <name evidence="2" type="ORF">AAV99_09465</name>
</gene>
<dbReference type="Proteomes" id="UP000053455">
    <property type="component" value="Unassembled WGS sequence"/>
</dbReference>
<evidence type="ECO:0000313" key="2">
    <source>
        <dbReference type="EMBL" id="KLI63912.1"/>
    </source>
</evidence>
<keyword evidence="3" id="KW-1185">Reference proteome</keyword>
<sequence length="143" mass="15776">MDQKQRENAYWQLWLTVIASVAIVIAQFIPMWEVIPNVSAIVVGVWFVTFAVYNQFDDYFVSLVKTGAVWALAALGLWLVLQGLLTVYDTGRGVGVMAVGGEFSEGKRNLAIPSPFSGAFFLAGMCSTAFHAGFLFNHHRGRI</sequence>
<feature type="transmembrane region" description="Helical" evidence="1">
    <location>
        <begin position="68"/>
        <end position="88"/>
    </location>
</feature>
<reference evidence="2 3" key="1">
    <citation type="submission" date="2015-04" db="EMBL/GenBank/DDBJ databases">
        <title>The draft genome sequence of Erythrobacter marinus HWDM-33.</title>
        <authorList>
            <person name="Zhuang L."/>
            <person name="Liu Y."/>
            <person name="Shao Z."/>
        </authorList>
    </citation>
    <scope>NUCLEOTIDE SEQUENCE [LARGE SCALE GENOMIC DNA]</scope>
    <source>
        <strain evidence="2 3">HWDM-33</strain>
    </source>
</reference>
<feature type="transmembrane region" description="Helical" evidence="1">
    <location>
        <begin position="116"/>
        <end position="136"/>
    </location>
</feature>
<keyword evidence="1" id="KW-1133">Transmembrane helix</keyword>
<comment type="caution">
    <text evidence="2">The sequence shown here is derived from an EMBL/GenBank/DDBJ whole genome shotgun (WGS) entry which is preliminary data.</text>
</comment>
<evidence type="ECO:0000313" key="3">
    <source>
        <dbReference type="Proteomes" id="UP000053455"/>
    </source>
</evidence>
<protein>
    <submittedName>
        <fullName evidence="2">Uncharacterized protein</fullName>
    </submittedName>
</protein>
<proteinExistence type="predicted"/>